<dbReference type="EMBL" id="CACVKT020000930">
    <property type="protein sequence ID" value="CAC5364025.1"/>
    <property type="molecule type" value="Genomic_DNA"/>
</dbReference>
<evidence type="ECO:0000259" key="8">
    <source>
        <dbReference type="Pfam" id="PF17917"/>
    </source>
</evidence>
<evidence type="ECO:0000256" key="4">
    <source>
        <dbReference type="ARBA" id="ARBA00022759"/>
    </source>
</evidence>
<sequence length="545" mass="62680">MMEKVLINKFIRGLNNLDLQKHVQFQRANTLDTAISYVIEYKAFINPQNNMRKPMLANNEAPIQAIKDNKKESSTSHTESLTLDQVAKLNDEKLSLKTETENRNGYYQNKPSRFNNRGRGSERIIEASKRDSFVDDIGIIEPLDWVKSKGLLVAKSLVDTENTIYLAIMNLNSKSVKLKQCEQIAHLMTIEQVFNEDNTESQIDSNSDDISEQVNTLKDIDMPVHLKSMLDKLSSDLKDEEKQKLSSLIHEYKDIFVGPDGFLGRTDRVKHYIDTSDAKPVKISTRRVALKQRDVLEEELKKMIDKNLIEPSCSPWLAPVCLVKKRDGFAGYYRHFIPDFTTIAHPLTQLTQKNKSFIWDDKCKIAFETLKEWSTTAPTLPFPSEDGAYILYTDASQTGVGALSSQIQNGEEHVIAYSSRTLNRAQKQYCTTKRELLAVIIFLCQFRHYLYGQKFTLRTDHASIKWLKNFKNPEGMIASWITIIDTYDMVIQHRKGSLHTNADGLSRTPKRKCKRINYPECTEMKTDIEYFENVKTTDCIDLLMT</sequence>
<feature type="region of interest" description="Disordered" evidence="7">
    <location>
        <begin position="99"/>
        <end position="118"/>
    </location>
</feature>
<keyword evidence="4" id="KW-0255">Endonuclease</keyword>
<dbReference type="GO" id="GO:0003964">
    <property type="term" value="F:RNA-directed DNA polymerase activity"/>
    <property type="evidence" value="ECO:0007669"/>
    <property type="project" value="UniProtKB-KW"/>
</dbReference>
<organism evidence="9 10">
    <name type="scientific">Mytilus coruscus</name>
    <name type="common">Sea mussel</name>
    <dbReference type="NCBI Taxonomy" id="42192"/>
    <lineage>
        <taxon>Eukaryota</taxon>
        <taxon>Metazoa</taxon>
        <taxon>Spiralia</taxon>
        <taxon>Lophotrochozoa</taxon>
        <taxon>Mollusca</taxon>
        <taxon>Bivalvia</taxon>
        <taxon>Autobranchia</taxon>
        <taxon>Pteriomorphia</taxon>
        <taxon>Mytilida</taxon>
        <taxon>Mytiloidea</taxon>
        <taxon>Mytilidae</taxon>
        <taxon>Mytilinae</taxon>
        <taxon>Mytilus</taxon>
    </lineage>
</organism>
<dbReference type="Pfam" id="PF17917">
    <property type="entry name" value="RT_RNaseH"/>
    <property type="match status" value="1"/>
</dbReference>
<evidence type="ECO:0000256" key="7">
    <source>
        <dbReference type="SAM" id="MobiDB-lite"/>
    </source>
</evidence>
<dbReference type="Proteomes" id="UP000507470">
    <property type="component" value="Unassembled WGS sequence"/>
</dbReference>
<evidence type="ECO:0000256" key="6">
    <source>
        <dbReference type="ARBA" id="ARBA00022918"/>
    </source>
</evidence>
<dbReference type="PANTHER" id="PTHR37984">
    <property type="entry name" value="PROTEIN CBG26694"/>
    <property type="match status" value="1"/>
</dbReference>
<keyword evidence="1" id="KW-0808">Transferase</keyword>
<dbReference type="CDD" id="cd09274">
    <property type="entry name" value="RNase_HI_RT_Ty3"/>
    <property type="match status" value="1"/>
</dbReference>
<dbReference type="GO" id="GO:0016787">
    <property type="term" value="F:hydrolase activity"/>
    <property type="evidence" value="ECO:0007669"/>
    <property type="project" value="UniProtKB-KW"/>
</dbReference>
<protein>
    <recommendedName>
        <fullName evidence="8">Reverse transcriptase RNase H-like domain-containing protein</fullName>
    </recommendedName>
</protein>
<dbReference type="SUPFAM" id="SSF56672">
    <property type="entry name" value="DNA/RNA polymerases"/>
    <property type="match status" value="1"/>
</dbReference>
<evidence type="ECO:0000313" key="10">
    <source>
        <dbReference type="Proteomes" id="UP000507470"/>
    </source>
</evidence>
<keyword evidence="6" id="KW-0695">RNA-directed DNA polymerase</keyword>
<dbReference type="InterPro" id="IPR041373">
    <property type="entry name" value="RT_RNaseH"/>
</dbReference>
<dbReference type="OrthoDB" id="116078at2759"/>
<feature type="domain" description="Reverse transcriptase RNase H-like" evidence="8">
    <location>
        <begin position="389"/>
        <end position="487"/>
    </location>
</feature>
<evidence type="ECO:0000256" key="1">
    <source>
        <dbReference type="ARBA" id="ARBA00022679"/>
    </source>
</evidence>
<feature type="compositionally biased region" description="Polar residues" evidence="7">
    <location>
        <begin position="103"/>
        <end position="115"/>
    </location>
</feature>
<dbReference type="GO" id="GO:0004519">
    <property type="term" value="F:endonuclease activity"/>
    <property type="evidence" value="ECO:0007669"/>
    <property type="project" value="UniProtKB-KW"/>
</dbReference>
<evidence type="ECO:0000256" key="5">
    <source>
        <dbReference type="ARBA" id="ARBA00022801"/>
    </source>
</evidence>
<name>A0A6J8A9G0_MYTCO</name>
<dbReference type="InterPro" id="IPR043128">
    <property type="entry name" value="Rev_trsase/Diguanyl_cyclase"/>
</dbReference>
<dbReference type="Gene3D" id="3.30.70.270">
    <property type="match status" value="1"/>
</dbReference>
<dbReference type="InterPro" id="IPR050951">
    <property type="entry name" value="Retrovirus_Pol_polyprotein"/>
</dbReference>
<dbReference type="FunFam" id="3.10.20.370:FF:000001">
    <property type="entry name" value="Retrovirus-related Pol polyprotein from transposon 17.6-like protein"/>
    <property type="match status" value="1"/>
</dbReference>
<keyword evidence="3" id="KW-0540">Nuclease</keyword>
<keyword evidence="2" id="KW-0548">Nucleotidyltransferase</keyword>
<accession>A0A6J8A9G0</accession>
<keyword evidence="10" id="KW-1185">Reference proteome</keyword>
<evidence type="ECO:0000256" key="3">
    <source>
        <dbReference type="ARBA" id="ARBA00022722"/>
    </source>
</evidence>
<reference evidence="9 10" key="1">
    <citation type="submission" date="2020-06" db="EMBL/GenBank/DDBJ databases">
        <authorList>
            <person name="Li R."/>
            <person name="Bekaert M."/>
        </authorList>
    </citation>
    <scope>NUCLEOTIDE SEQUENCE [LARGE SCALE GENOMIC DNA]</scope>
    <source>
        <strain evidence="10">wild</strain>
    </source>
</reference>
<evidence type="ECO:0000256" key="2">
    <source>
        <dbReference type="ARBA" id="ARBA00022695"/>
    </source>
</evidence>
<dbReference type="AlphaFoldDB" id="A0A6J8A9G0"/>
<evidence type="ECO:0000313" key="9">
    <source>
        <dbReference type="EMBL" id="CAC5364025.1"/>
    </source>
</evidence>
<proteinExistence type="predicted"/>
<gene>
    <name evidence="9" type="ORF">MCOR_5225</name>
</gene>
<dbReference type="Gene3D" id="3.10.20.370">
    <property type="match status" value="1"/>
</dbReference>
<keyword evidence="5" id="KW-0378">Hydrolase</keyword>
<dbReference type="InterPro" id="IPR043502">
    <property type="entry name" value="DNA/RNA_pol_sf"/>
</dbReference>
<dbReference type="PANTHER" id="PTHR37984:SF5">
    <property type="entry name" value="PROTEIN NYNRIN-LIKE"/>
    <property type="match status" value="1"/>
</dbReference>